<name>A0A518ARA2_9BACT</name>
<dbReference type="RefSeq" id="WP_197528427.1">
    <property type="nucleotide sequence ID" value="NZ_CP036278.1"/>
</dbReference>
<protein>
    <submittedName>
        <fullName evidence="1">Uncharacterized protein</fullName>
    </submittedName>
</protein>
<dbReference type="KEGG" id="amuc:Pan181_34690"/>
<proteinExistence type="predicted"/>
<sequence length="86" mass="9340">MITGCGHPEISPVAYDYSIALYSITNRELDQQLTEVEARIREAAAQGDLTSTDADALNGVIAKAKTGDWKAANVECRALMEAQIKR</sequence>
<gene>
    <name evidence="1" type="ORF">Pan181_34690</name>
</gene>
<dbReference type="Proteomes" id="UP000315750">
    <property type="component" value="Chromosome"/>
</dbReference>
<dbReference type="AlphaFoldDB" id="A0A518ARA2"/>
<dbReference type="EMBL" id="CP036278">
    <property type="protein sequence ID" value="QDU57254.1"/>
    <property type="molecule type" value="Genomic_DNA"/>
</dbReference>
<reference evidence="1 2" key="1">
    <citation type="submission" date="2019-02" db="EMBL/GenBank/DDBJ databases">
        <title>Deep-cultivation of Planctomycetes and their phenomic and genomic characterization uncovers novel biology.</title>
        <authorList>
            <person name="Wiegand S."/>
            <person name="Jogler M."/>
            <person name="Boedeker C."/>
            <person name="Pinto D."/>
            <person name="Vollmers J."/>
            <person name="Rivas-Marin E."/>
            <person name="Kohn T."/>
            <person name="Peeters S.H."/>
            <person name="Heuer A."/>
            <person name="Rast P."/>
            <person name="Oberbeckmann S."/>
            <person name="Bunk B."/>
            <person name="Jeske O."/>
            <person name="Meyerdierks A."/>
            <person name="Storesund J.E."/>
            <person name="Kallscheuer N."/>
            <person name="Luecker S."/>
            <person name="Lage O.M."/>
            <person name="Pohl T."/>
            <person name="Merkel B.J."/>
            <person name="Hornburger P."/>
            <person name="Mueller R.-W."/>
            <person name="Bruemmer F."/>
            <person name="Labrenz M."/>
            <person name="Spormann A.M."/>
            <person name="Op den Camp H."/>
            <person name="Overmann J."/>
            <person name="Amann R."/>
            <person name="Jetten M.S.M."/>
            <person name="Mascher T."/>
            <person name="Medema M.H."/>
            <person name="Devos D.P."/>
            <person name="Kaster A.-K."/>
            <person name="Ovreas L."/>
            <person name="Rohde M."/>
            <person name="Galperin M.Y."/>
            <person name="Jogler C."/>
        </authorList>
    </citation>
    <scope>NUCLEOTIDE SEQUENCE [LARGE SCALE GENOMIC DNA]</scope>
    <source>
        <strain evidence="1 2">Pan181</strain>
    </source>
</reference>
<organism evidence="1 2">
    <name type="scientific">Aeoliella mucimassa</name>
    <dbReference type="NCBI Taxonomy" id="2527972"/>
    <lineage>
        <taxon>Bacteria</taxon>
        <taxon>Pseudomonadati</taxon>
        <taxon>Planctomycetota</taxon>
        <taxon>Planctomycetia</taxon>
        <taxon>Pirellulales</taxon>
        <taxon>Lacipirellulaceae</taxon>
        <taxon>Aeoliella</taxon>
    </lineage>
</organism>
<evidence type="ECO:0000313" key="2">
    <source>
        <dbReference type="Proteomes" id="UP000315750"/>
    </source>
</evidence>
<keyword evidence="2" id="KW-1185">Reference proteome</keyword>
<accession>A0A518ARA2</accession>
<evidence type="ECO:0000313" key="1">
    <source>
        <dbReference type="EMBL" id="QDU57254.1"/>
    </source>
</evidence>